<evidence type="ECO:0000313" key="7">
    <source>
        <dbReference type="WBParaSite" id="SSLN_0000567701-mRNA-1"/>
    </source>
</evidence>
<organism evidence="7">
    <name type="scientific">Schistocephalus solidus</name>
    <name type="common">Tapeworm</name>
    <dbReference type="NCBI Taxonomy" id="70667"/>
    <lineage>
        <taxon>Eukaryota</taxon>
        <taxon>Metazoa</taxon>
        <taxon>Spiralia</taxon>
        <taxon>Lophotrochozoa</taxon>
        <taxon>Platyhelminthes</taxon>
        <taxon>Cestoda</taxon>
        <taxon>Eucestoda</taxon>
        <taxon>Diphyllobothriidea</taxon>
        <taxon>Diphyllobothriidae</taxon>
        <taxon>Schistocephalus</taxon>
    </lineage>
</organism>
<evidence type="ECO:0000256" key="2">
    <source>
        <dbReference type="SAM" id="Coils"/>
    </source>
</evidence>
<evidence type="ECO:0000256" key="3">
    <source>
        <dbReference type="SAM" id="MobiDB-lite"/>
    </source>
</evidence>
<evidence type="ECO:0000313" key="5">
    <source>
        <dbReference type="EMBL" id="VDL91883.1"/>
    </source>
</evidence>
<evidence type="ECO:0000313" key="6">
    <source>
        <dbReference type="Proteomes" id="UP000275846"/>
    </source>
</evidence>
<dbReference type="OrthoDB" id="286107at2759"/>
<dbReference type="PANTHER" id="PTHR46532:SF4">
    <property type="entry name" value="AAA+ ATPASE DOMAIN-CONTAINING PROTEIN"/>
    <property type="match status" value="1"/>
</dbReference>
<dbReference type="PANTHER" id="PTHR46532">
    <property type="entry name" value="MALE FERTILITY FACTOR KL5"/>
    <property type="match status" value="1"/>
</dbReference>
<comment type="similarity">
    <text evidence="1">Belongs to the dynein heavy chain family.</text>
</comment>
<keyword evidence="2" id="KW-0175">Coiled coil</keyword>
<dbReference type="GO" id="GO:0007018">
    <property type="term" value="P:microtubule-based movement"/>
    <property type="evidence" value="ECO:0007669"/>
    <property type="project" value="InterPro"/>
</dbReference>
<dbReference type="GO" id="GO:0005858">
    <property type="term" value="C:axonemal dynein complex"/>
    <property type="evidence" value="ECO:0007669"/>
    <property type="project" value="TreeGrafter"/>
</dbReference>
<dbReference type="InterPro" id="IPR036691">
    <property type="entry name" value="Endo/exonu/phosph_ase_sf"/>
</dbReference>
<dbReference type="InterPro" id="IPR026983">
    <property type="entry name" value="DHC"/>
</dbReference>
<dbReference type="Gene3D" id="3.60.10.10">
    <property type="entry name" value="Endonuclease/exonuclease/phosphatase"/>
    <property type="match status" value="1"/>
</dbReference>
<accession>A0A183SMQ0</accession>
<proteinExistence type="inferred from homology"/>
<dbReference type="Proteomes" id="UP000275846">
    <property type="component" value="Unassembled WGS sequence"/>
</dbReference>
<dbReference type="SUPFAM" id="SSF56219">
    <property type="entry name" value="DNase I-like"/>
    <property type="match status" value="1"/>
</dbReference>
<dbReference type="Pfam" id="PF08385">
    <property type="entry name" value="DHC_N1"/>
    <property type="match status" value="1"/>
</dbReference>
<dbReference type="InterPro" id="IPR013594">
    <property type="entry name" value="Dynein_heavy_tail"/>
</dbReference>
<reference evidence="5 6" key="2">
    <citation type="submission" date="2018-11" db="EMBL/GenBank/DDBJ databases">
        <authorList>
            <consortium name="Pathogen Informatics"/>
        </authorList>
    </citation>
    <scope>NUCLEOTIDE SEQUENCE [LARGE SCALE GENOMIC DNA]</scope>
    <source>
        <strain evidence="5 6">NST_G2</strain>
    </source>
</reference>
<evidence type="ECO:0000259" key="4">
    <source>
        <dbReference type="Pfam" id="PF08385"/>
    </source>
</evidence>
<keyword evidence="6" id="KW-1185">Reference proteome</keyword>
<feature type="coiled-coil region" evidence="2">
    <location>
        <begin position="553"/>
        <end position="580"/>
    </location>
</feature>
<gene>
    <name evidence="5" type="ORF">SSLN_LOCUS5498</name>
</gene>
<protein>
    <submittedName>
        <fullName evidence="7">DHC_N1 domain-containing protein</fullName>
    </submittedName>
</protein>
<feature type="domain" description="Dynein heavy chain tail" evidence="4">
    <location>
        <begin position="554"/>
        <end position="633"/>
    </location>
</feature>
<feature type="compositionally biased region" description="Polar residues" evidence="3">
    <location>
        <begin position="1"/>
        <end position="13"/>
    </location>
</feature>
<dbReference type="GO" id="GO:0045505">
    <property type="term" value="F:dynein intermediate chain binding"/>
    <property type="evidence" value="ECO:0007669"/>
    <property type="project" value="InterPro"/>
</dbReference>
<dbReference type="GO" id="GO:0051959">
    <property type="term" value="F:dynein light intermediate chain binding"/>
    <property type="evidence" value="ECO:0007669"/>
    <property type="project" value="InterPro"/>
</dbReference>
<reference evidence="7" key="1">
    <citation type="submission" date="2016-06" db="UniProtKB">
        <authorList>
            <consortium name="WormBaseParasite"/>
        </authorList>
    </citation>
    <scope>IDENTIFICATION</scope>
</reference>
<dbReference type="STRING" id="70667.A0A183SMQ0"/>
<sequence length="809" mass="91813">MTSNADDPSSTPPKQRGKSSCGRPVLVPNSHLWLLIAGLFSTATTRAIAMTSGLTQVRVTGAVCASKVGRPKAERRDAGVTFSIRSDIVGRLPCLAQGINYDRLISLCLPLRGDKFATILSAYAPPTTSSDVAKDKFYEDLHALLATVPKVDKVIAFCDINARVGTDHAAWQGVLGPHGLGCCNDNGLLPLRTCAEHRLLLTNTFFRLPKREKATWMHSRLRRWQLPDYFLVRRRDRQNVLVTKAIRDADGWTDHRIVKYKMKLSLQPRRRPQGWCQLRNVIQSNALELLGCECRQHYDWFYGNDADISNLLAEKNRLHKAYMDLRTDAPKAALYSNGCGIYRTLGWSEFLRKSRGLSVVTTPRSGKKSISGLDANKERQRKLLQLKEEHRATVDGRHQYIFEMISKVLSIETNQIEDQMLTDEKTLSGYCFLFIRTTTKAITPANIANDVVFQQMHPKAGQLFEEVGFLMQDVYLPLFLSMQEGGGLGKGEPTVSAASDFIESYHGFLNTLHNALENTSYNLLGNNEEDKQFLEQAVTIPDIKGLVGSGERLAKLENILHSWTAQIQLVLNEAEQIRREADDVGPSAELAYWRMRMAKFNRLLEQLVSPEVRTVTVALSFAKSRGMKLWSELVLPSGYTPCNRHDWRAKPGEGLRCCVCLHIRTWTVYSSQARKLNHFDLRCLRRILKLRWQDRMLDMEVLERTRILSIHAMLSHMQLRCGGRLVRMDDERLPKRLFYGDVTTGARRQGGQKRRLKDTLEKSLKQLQINPVTWQDLPQDRPAWKRSMKSGAAIYEANRIAAPKAKRVA</sequence>
<name>A0A183SMQ0_SCHSO</name>
<dbReference type="AlphaFoldDB" id="A0A183SMQ0"/>
<feature type="region of interest" description="Disordered" evidence="3">
    <location>
        <begin position="1"/>
        <end position="22"/>
    </location>
</feature>
<evidence type="ECO:0000256" key="1">
    <source>
        <dbReference type="ARBA" id="ARBA00008887"/>
    </source>
</evidence>
<dbReference type="EMBL" id="UYSU01033277">
    <property type="protein sequence ID" value="VDL91883.1"/>
    <property type="molecule type" value="Genomic_DNA"/>
</dbReference>
<dbReference type="WBParaSite" id="SSLN_0000567701-mRNA-1">
    <property type="protein sequence ID" value="SSLN_0000567701-mRNA-1"/>
    <property type="gene ID" value="SSLN_0000567701"/>
</dbReference>